<evidence type="ECO:0000313" key="3">
    <source>
        <dbReference type="Proteomes" id="UP000002035"/>
    </source>
</evidence>
<feature type="region of interest" description="Disordered" evidence="1">
    <location>
        <begin position="129"/>
        <end position="184"/>
    </location>
</feature>
<proteinExistence type="predicted"/>
<name>C5FK02_ARTOC</name>
<dbReference type="Proteomes" id="UP000002035">
    <property type="component" value="Unassembled WGS sequence"/>
</dbReference>
<organism evidence="2 3">
    <name type="scientific">Arthroderma otae (strain ATCC MYA-4605 / CBS 113480)</name>
    <name type="common">Microsporum canis</name>
    <dbReference type="NCBI Taxonomy" id="554155"/>
    <lineage>
        <taxon>Eukaryota</taxon>
        <taxon>Fungi</taxon>
        <taxon>Dikarya</taxon>
        <taxon>Ascomycota</taxon>
        <taxon>Pezizomycotina</taxon>
        <taxon>Eurotiomycetes</taxon>
        <taxon>Eurotiomycetidae</taxon>
        <taxon>Onygenales</taxon>
        <taxon>Arthrodermataceae</taxon>
        <taxon>Microsporum</taxon>
    </lineage>
</organism>
<evidence type="ECO:0000256" key="1">
    <source>
        <dbReference type="SAM" id="MobiDB-lite"/>
    </source>
</evidence>
<keyword evidence="3" id="KW-1185">Reference proteome</keyword>
<reference evidence="3" key="1">
    <citation type="journal article" date="2012" name="MBio">
        <title>Comparative genome analysis of Trichophyton rubrum and related dermatophytes reveals candidate genes involved in infection.</title>
        <authorList>
            <person name="Martinez D.A."/>
            <person name="Oliver B.G."/>
            <person name="Graeser Y."/>
            <person name="Goldberg J.M."/>
            <person name="Li W."/>
            <person name="Martinez-Rossi N.M."/>
            <person name="Monod M."/>
            <person name="Shelest E."/>
            <person name="Barton R.C."/>
            <person name="Birch E."/>
            <person name="Brakhage A.A."/>
            <person name="Chen Z."/>
            <person name="Gurr S.J."/>
            <person name="Heiman D."/>
            <person name="Heitman J."/>
            <person name="Kosti I."/>
            <person name="Rossi A."/>
            <person name="Saif S."/>
            <person name="Samalova M."/>
            <person name="Saunders C.W."/>
            <person name="Shea T."/>
            <person name="Summerbell R.C."/>
            <person name="Xu J."/>
            <person name="Young S."/>
            <person name="Zeng Q."/>
            <person name="Birren B.W."/>
            <person name="Cuomo C.A."/>
            <person name="White T.C."/>
        </authorList>
    </citation>
    <scope>NUCLEOTIDE SEQUENCE [LARGE SCALE GENOMIC DNA]</scope>
    <source>
        <strain evidence="3">ATCC MYA-4605 / CBS 113480</strain>
    </source>
</reference>
<sequence length="251" mass="27550">MATSGEETTFPYPDPLFNDWLFKLREYLPGYKGPIFTCEFHNWLLWEGVNVAHPSLFAARPSYEQEECSSPPSSTKLGMSHGVAVGGLGEAGRDTCGQIKPCERLEECYEKREADANALVYIIKRDVKTEEGGGDATQDTQRRTPPSPTVSHAGKAPASQAWPNFAIPSAGHHGIDEQQPSQSVLPTSTYGGWPSFTMGMGSDSQWLSARKPADYPVNQELPLGQGYYIPGTYCATCQAHFCSCNLLTVYR</sequence>
<dbReference type="HOGENOM" id="CLU_1106880_0_0_1"/>
<evidence type="ECO:0000313" key="2">
    <source>
        <dbReference type="EMBL" id="EEQ30024.1"/>
    </source>
</evidence>
<gene>
    <name evidence="2" type="ORF">MCYG_02843</name>
</gene>
<protein>
    <submittedName>
        <fullName evidence="2">Uncharacterized protein</fullName>
    </submittedName>
</protein>
<dbReference type="RefSeq" id="XP_002847337.1">
    <property type="nucleotide sequence ID" value="XM_002847291.1"/>
</dbReference>
<dbReference type="GeneID" id="9222820"/>
<dbReference type="AlphaFoldDB" id="C5FK02"/>
<dbReference type="VEuPathDB" id="FungiDB:MCYG_02843"/>
<accession>C5FK02</accession>
<dbReference type="EMBL" id="DS995703">
    <property type="protein sequence ID" value="EEQ30024.1"/>
    <property type="molecule type" value="Genomic_DNA"/>
</dbReference>